<dbReference type="KEGG" id="dalk:DSCA_31340"/>
<dbReference type="PANTHER" id="PTHR21248">
    <property type="entry name" value="CARDIOLIPIN SYNTHASE"/>
    <property type="match status" value="1"/>
</dbReference>
<keyword evidence="3" id="KW-1185">Reference proteome</keyword>
<evidence type="ECO:0000259" key="1">
    <source>
        <dbReference type="PROSITE" id="PS50035"/>
    </source>
</evidence>
<dbReference type="SMART" id="SM00155">
    <property type="entry name" value="PLDc"/>
    <property type="match status" value="2"/>
</dbReference>
<organism evidence="2 3">
    <name type="scientific">Desulfosarcina alkanivorans</name>
    <dbReference type="NCBI Taxonomy" id="571177"/>
    <lineage>
        <taxon>Bacteria</taxon>
        <taxon>Pseudomonadati</taxon>
        <taxon>Thermodesulfobacteriota</taxon>
        <taxon>Desulfobacteria</taxon>
        <taxon>Desulfobacterales</taxon>
        <taxon>Desulfosarcinaceae</taxon>
        <taxon>Desulfosarcina</taxon>
    </lineage>
</organism>
<dbReference type="AlphaFoldDB" id="A0A5K7YSH1"/>
<dbReference type="Gene3D" id="3.30.870.10">
    <property type="entry name" value="Endonuclease Chain A"/>
    <property type="match status" value="2"/>
</dbReference>
<dbReference type="InterPro" id="IPR025202">
    <property type="entry name" value="PLD-like_dom"/>
</dbReference>
<dbReference type="InterPro" id="IPR001736">
    <property type="entry name" value="PLipase_D/transphosphatidylase"/>
</dbReference>
<proteinExistence type="predicted"/>
<gene>
    <name evidence="2" type="ORF">DSCA_31340</name>
</gene>
<dbReference type="GO" id="GO:0032049">
    <property type="term" value="P:cardiolipin biosynthetic process"/>
    <property type="evidence" value="ECO:0007669"/>
    <property type="project" value="UniProtKB-ARBA"/>
</dbReference>
<name>A0A5K7YSH1_9BACT</name>
<reference evidence="2 3" key="1">
    <citation type="submission" date="2019-11" db="EMBL/GenBank/DDBJ databases">
        <title>Comparative genomics of hydrocarbon-degrading Desulfosarcina strains.</title>
        <authorList>
            <person name="Watanabe M."/>
            <person name="Kojima H."/>
            <person name="Fukui M."/>
        </authorList>
    </citation>
    <scope>NUCLEOTIDE SEQUENCE [LARGE SCALE GENOMIC DNA]</scope>
    <source>
        <strain evidence="2 3">PL12</strain>
    </source>
</reference>
<dbReference type="PROSITE" id="PS50035">
    <property type="entry name" value="PLD"/>
    <property type="match status" value="1"/>
</dbReference>
<feature type="domain" description="PLD phosphodiesterase" evidence="1">
    <location>
        <begin position="439"/>
        <end position="461"/>
    </location>
</feature>
<evidence type="ECO:0000313" key="3">
    <source>
        <dbReference type="Proteomes" id="UP000427906"/>
    </source>
</evidence>
<accession>A0A5K7YSH1</accession>
<protein>
    <recommendedName>
        <fullName evidence="1">PLD phosphodiesterase domain-containing protein</fullName>
    </recommendedName>
</protein>
<dbReference type="PANTHER" id="PTHR21248:SF12">
    <property type="entry name" value="CARDIOLIPIN SYNTHASE C"/>
    <property type="match status" value="1"/>
</dbReference>
<sequence>MMLAAIGCSPTPKYQRIPAETVSSTVEPPPDRLLRFETPVTLNEALWKDGSLFLTYSDGRHDYFGRASADDQVNLSIHQEWFPVYQVNSLSADAHGQAVIGAEPVRHLPRKDWAAFIRGIEKSLTDRVQPGTGILVNVRDEETFLYRRHDGSLDECTLMEKPAGIRLAENHRLEAMTGGLFLFLTAYLETIGVPDRYLVMETGETGPYARPFVFVDRNRQRFHLLSLEPYTFGSMPSMPVANTGKAGWHLFVRSYLFELFNRPVSSLSRLGLFLYDTAWDATRGIWTSTFRFPDLTEADIPDLHQDGNMDRGEWEDRLDRIVGADTRTSGQIELLVGGDRFFPRLVDAIIGAEQSIKLRTYIFDRDDYAVRLADLLKKRSQDVNVQVMVDGLGTLMAQNKAAGSMPPDHKAPLGITLYLTNQSRVRLVSLTNPWFTGDHTKTTIVDSRKAFIGGMNIGREYRWEWHDLMMVADGPVVSVIEREFDKTWAHGQVLGDVVFSGYMLANPPKPEVPRGYPIRVLRTLPYDSQIYRSQLHAIRQARGYIFIQNAYFSDVTIIHELVKARLRGVDVRVIIPMEGNHGIMNASNVTAANTLLKYGVRVFTYPGMSHVKAAVYDGWACLGSANFDKLSFRANKEMNLGVSDPGFVAGLIDTVFTPDFEAAVELDHPLPAGWGNTFASIIASQL</sequence>
<evidence type="ECO:0000313" key="2">
    <source>
        <dbReference type="EMBL" id="BBO69204.1"/>
    </source>
</evidence>
<dbReference type="Proteomes" id="UP000427906">
    <property type="component" value="Chromosome"/>
</dbReference>
<dbReference type="GO" id="GO:0030572">
    <property type="term" value="F:phosphatidyltransferase activity"/>
    <property type="evidence" value="ECO:0007669"/>
    <property type="project" value="UniProtKB-ARBA"/>
</dbReference>
<dbReference type="Pfam" id="PF13091">
    <property type="entry name" value="PLDc_2"/>
    <property type="match status" value="2"/>
</dbReference>
<dbReference type="EMBL" id="AP021874">
    <property type="protein sequence ID" value="BBO69204.1"/>
    <property type="molecule type" value="Genomic_DNA"/>
</dbReference>
<dbReference type="SUPFAM" id="SSF56024">
    <property type="entry name" value="Phospholipase D/nuclease"/>
    <property type="match status" value="2"/>
</dbReference>